<reference evidence="2" key="1">
    <citation type="submission" date="2020-11" db="EMBL/GenBank/DDBJ databases">
        <authorList>
            <consortium name="DOE Joint Genome Institute"/>
            <person name="Ahrendt S."/>
            <person name="Riley R."/>
            <person name="Andreopoulos W."/>
            <person name="Labutti K."/>
            <person name="Pangilinan J."/>
            <person name="Ruiz-Duenas F.J."/>
            <person name="Barrasa J.M."/>
            <person name="Sanchez-Garcia M."/>
            <person name="Camarero S."/>
            <person name="Miyauchi S."/>
            <person name="Serrano A."/>
            <person name="Linde D."/>
            <person name="Babiker R."/>
            <person name="Drula E."/>
            <person name="Ayuso-Fernandez I."/>
            <person name="Pacheco R."/>
            <person name="Padilla G."/>
            <person name="Ferreira P."/>
            <person name="Barriuso J."/>
            <person name="Kellner H."/>
            <person name="Castanera R."/>
            <person name="Alfaro M."/>
            <person name="Ramirez L."/>
            <person name="Pisabarro A.G."/>
            <person name="Kuo A."/>
            <person name="Tritt A."/>
            <person name="Lipzen A."/>
            <person name="He G."/>
            <person name="Yan M."/>
            <person name="Ng V."/>
            <person name="Cullen D."/>
            <person name="Martin F."/>
            <person name="Rosso M.-N."/>
            <person name="Henrissat B."/>
            <person name="Hibbett D."/>
            <person name="Martinez A.T."/>
            <person name="Grigoriev I.V."/>
        </authorList>
    </citation>
    <scope>NUCLEOTIDE SEQUENCE</scope>
    <source>
        <strain evidence="2">CBS 506.95</strain>
    </source>
</reference>
<gene>
    <name evidence="2" type="ORF">CPB83DRAFT_831629</name>
</gene>
<evidence type="ECO:0000256" key="1">
    <source>
        <dbReference type="SAM" id="Phobius"/>
    </source>
</evidence>
<organism evidence="2 3">
    <name type="scientific">Crepidotus variabilis</name>
    <dbReference type="NCBI Taxonomy" id="179855"/>
    <lineage>
        <taxon>Eukaryota</taxon>
        <taxon>Fungi</taxon>
        <taxon>Dikarya</taxon>
        <taxon>Basidiomycota</taxon>
        <taxon>Agaricomycotina</taxon>
        <taxon>Agaricomycetes</taxon>
        <taxon>Agaricomycetidae</taxon>
        <taxon>Agaricales</taxon>
        <taxon>Agaricineae</taxon>
        <taxon>Crepidotaceae</taxon>
        <taxon>Crepidotus</taxon>
    </lineage>
</organism>
<comment type="caution">
    <text evidence="2">The sequence shown here is derived from an EMBL/GenBank/DDBJ whole genome shotgun (WGS) entry which is preliminary data.</text>
</comment>
<evidence type="ECO:0000313" key="3">
    <source>
        <dbReference type="Proteomes" id="UP000807306"/>
    </source>
</evidence>
<keyword evidence="1" id="KW-1133">Transmembrane helix</keyword>
<keyword evidence="3" id="KW-1185">Reference proteome</keyword>
<evidence type="ECO:0000313" key="2">
    <source>
        <dbReference type="EMBL" id="KAF9533785.1"/>
    </source>
</evidence>
<keyword evidence="1" id="KW-0812">Transmembrane</keyword>
<accession>A0A9P6ERU6</accession>
<protein>
    <submittedName>
        <fullName evidence="2">Uncharacterized protein</fullName>
    </submittedName>
</protein>
<keyword evidence="1" id="KW-0472">Membrane</keyword>
<proteinExistence type="predicted"/>
<sequence length="107" mass="11839">MAAIPSRIFWTLLVPTKVFVSASLGVGSLVIMFRPQLNVRTSENTLHLMPFNHPTYLLIDSMAKTNTCTQLYDRNGGISHTFARASLAIIHLLLSIVLVDIRSTVSL</sequence>
<dbReference type="Proteomes" id="UP000807306">
    <property type="component" value="Unassembled WGS sequence"/>
</dbReference>
<dbReference type="EMBL" id="MU157827">
    <property type="protein sequence ID" value="KAF9533785.1"/>
    <property type="molecule type" value="Genomic_DNA"/>
</dbReference>
<name>A0A9P6ERU6_9AGAR</name>
<dbReference type="AlphaFoldDB" id="A0A9P6ERU6"/>
<feature type="transmembrane region" description="Helical" evidence="1">
    <location>
        <begin position="12"/>
        <end position="33"/>
    </location>
</feature>